<evidence type="ECO:0000313" key="1">
    <source>
        <dbReference type="EMBL" id="KAK1295887.1"/>
    </source>
</evidence>
<reference evidence="1" key="2">
    <citation type="submission" date="2023-06" db="EMBL/GenBank/DDBJ databases">
        <authorList>
            <person name="Ma L."/>
            <person name="Liu K.-W."/>
            <person name="Li Z."/>
            <person name="Hsiao Y.-Y."/>
            <person name="Qi Y."/>
            <person name="Fu T."/>
            <person name="Tang G."/>
            <person name="Zhang D."/>
            <person name="Sun W.-H."/>
            <person name="Liu D.-K."/>
            <person name="Li Y."/>
            <person name="Chen G.-Z."/>
            <person name="Liu X.-D."/>
            <person name="Liao X.-Y."/>
            <person name="Jiang Y.-T."/>
            <person name="Yu X."/>
            <person name="Hao Y."/>
            <person name="Huang J."/>
            <person name="Zhao X.-W."/>
            <person name="Ke S."/>
            <person name="Chen Y.-Y."/>
            <person name="Wu W.-L."/>
            <person name="Hsu J.-L."/>
            <person name="Lin Y.-F."/>
            <person name="Huang M.-D."/>
            <person name="Li C.-Y."/>
            <person name="Huang L."/>
            <person name="Wang Z.-W."/>
            <person name="Zhao X."/>
            <person name="Zhong W.-Y."/>
            <person name="Peng D.-H."/>
            <person name="Ahmad S."/>
            <person name="Lan S."/>
            <person name="Zhang J.-S."/>
            <person name="Tsai W.-C."/>
            <person name="Van De Peer Y."/>
            <person name="Liu Z.-J."/>
        </authorList>
    </citation>
    <scope>NUCLEOTIDE SEQUENCE</scope>
    <source>
        <strain evidence="1">CP</strain>
        <tissue evidence="1">Leaves</tissue>
    </source>
</reference>
<dbReference type="AlphaFoldDB" id="A0AAV9D436"/>
<keyword evidence="2" id="KW-1185">Reference proteome</keyword>
<sequence length="61" mass="6656">MDGRSSALGACAAGSLFIRRWNADTEAAIPRKKKVFSIPPFYMHLSHSTEDVVSTISMALD</sequence>
<reference evidence="1" key="1">
    <citation type="journal article" date="2023" name="Nat. Commun.">
        <title>Diploid and tetraploid genomes of Acorus and the evolution of monocots.</title>
        <authorList>
            <person name="Ma L."/>
            <person name="Liu K.W."/>
            <person name="Li Z."/>
            <person name="Hsiao Y.Y."/>
            <person name="Qi Y."/>
            <person name="Fu T."/>
            <person name="Tang G.D."/>
            <person name="Zhang D."/>
            <person name="Sun W.H."/>
            <person name="Liu D.K."/>
            <person name="Li Y."/>
            <person name="Chen G.Z."/>
            <person name="Liu X.D."/>
            <person name="Liao X.Y."/>
            <person name="Jiang Y.T."/>
            <person name="Yu X."/>
            <person name="Hao Y."/>
            <person name="Huang J."/>
            <person name="Zhao X.W."/>
            <person name="Ke S."/>
            <person name="Chen Y.Y."/>
            <person name="Wu W.L."/>
            <person name="Hsu J.L."/>
            <person name="Lin Y.F."/>
            <person name="Huang M.D."/>
            <person name="Li C.Y."/>
            <person name="Huang L."/>
            <person name="Wang Z.W."/>
            <person name="Zhao X."/>
            <person name="Zhong W.Y."/>
            <person name="Peng D.H."/>
            <person name="Ahmad S."/>
            <person name="Lan S."/>
            <person name="Zhang J.S."/>
            <person name="Tsai W.C."/>
            <person name="Van de Peer Y."/>
            <person name="Liu Z.J."/>
        </authorList>
    </citation>
    <scope>NUCLEOTIDE SEQUENCE</scope>
    <source>
        <strain evidence="1">CP</strain>
    </source>
</reference>
<organism evidence="1 2">
    <name type="scientific">Acorus calamus</name>
    <name type="common">Sweet flag</name>
    <dbReference type="NCBI Taxonomy" id="4465"/>
    <lineage>
        <taxon>Eukaryota</taxon>
        <taxon>Viridiplantae</taxon>
        <taxon>Streptophyta</taxon>
        <taxon>Embryophyta</taxon>
        <taxon>Tracheophyta</taxon>
        <taxon>Spermatophyta</taxon>
        <taxon>Magnoliopsida</taxon>
        <taxon>Liliopsida</taxon>
        <taxon>Acoraceae</taxon>
        <taxon>Acorus</taxon>
    </lineage>
</organism>
<gene>
    <name evidence="1" type="ORF">QJS10_CPB15g02098</name>
</gene>
<proteinExistence type="predicted"/>
<name>A0AAV9D436_ACOCL</name>
<accession>A0AAV9D436</accession>
<dbReference type="EMBL" id="JAUJYO010000015">
    <property type="protein sequence ID" value="KAK1295887.1"/>
    <property type="molecule type" value="Genomic_DNA"/>
</dbReference>
<comment type="caution">
    <text evidence="1">The sequence shown here is derived from an EMBL/GenBank/DDBJ whole genome shotgun (WGS) entry which is preliminary data.</text>
</comment>
<protein>
    <submittedName>
        <fullName evidence="1">Uncharacterized protein</fullName>
    </submittedName>
</protein>
<dbReference type="Proteomes" id="UP001180020">
    <property type="component" value="Unassembled WGS sequence"/>
</dbReference>
<evidence type="ECO:0000313" key="2">
    <source>
        <dbReference type="Proteomes" id="UP001180020"/>
    </source>
</evidence>